<dbReference type="Gene3D" id="3.30.530.20">
    <property type="match status" value="1"/>
</dbReference>
<name>A0A448XD49_9PLAT</name>
<gene>
    <name evidence="2" type="ORF">PXEA_LOCUS27457</name>
</gene>
<accession>A0A448XD49</accession>
<keyword evidence="3" id="KW-1185">Reference proteome</keyword>
<evidence type="ECO:0000259" key="1">
    <source>
        <dbReference type="Pfam" id="PF02121"/>
    </source>
</evidence>
<dbReference type="Proteomes" id="UP000784294">
    <property type="component" value="Unassembled WGS sequence"/>
</dbReference>
<dbReference type="AlphaFoldDB" id="A0A448XD49"/>
<evidence type="ECO:0000313" key="2">
    <source>
        <dbReference type="EMBL" id="VEL34017.1"/>
    </source>
</evidence>
<dbReference type="GO" id="GO:0008526">
    <property type="term" value="F:phosphatidylinositol transfer activity"/>
    <property type="evidence" value="ECO:0007669"/>
    <property type="project" value="TreeGrafter"/>
</dbReference>
<evidence type="ECO:0000313" key="3">
    <source>
        <dbReference type="Proteomes" id="UP000784294"/>
    </source>
</evidence>
<dbReference type="PANTHER" id="PTHR10658">
    <property type="entry name" value="PHOSPHATIDYLINOSITOL TRANSFER PROTEIN"/>
    <property type="match status" value="1"/>
</dbReference>
<reference evidence="2" key="1">
    <citation type="submission" date="2018-11" db="EMBL/GenBank/DDBJ databases">
        <authorList>
            <consortium name="Pathogen Informatics"/>
        </authorList>
    </citation>
    <scope>NUCLEOTIDE SEQUENCE</scope>
</reference>
<dbReference type="OrthoDB" id="167576at2759"/>
<dbReference type="Pfam" id="PF02121">
    <property type="entry name" value="IP_trans"/>
    <property type="match status" value="1"/>
</dbReference>
<sequence>MDFVRAGHHGWLRSLIPSYALRVEEEAWNAYPYTKTRYSVPLVERFKLEIETHYFDDAGEREDVFKLTSEERKSRIVGLHD</sequence>
<dbReference type="InterPro" id="IPR023393">
    <property type="entry name" value="START-like_dom_sf"/>
</dbReference>
<dbReference type="PANTHER" id="PTHR10658:SF81">
    <property type="entry name" value="PROTEIN RETINAL DEGENERATION B"/>
    <property type="match status" value="1"/>
</dbReference>
<dbReference type="EMBL" id="CAAALY010246835">
    <property type="protein sequence ID" value="VEL34017.1"/>
    <property type="molecule type" value="Genomic_DNA"/>
</dbReference>
<dbReference type="PRINTS" id="PR00391">
    <property type="entry name" value="PITRANSFER"/>
</dbReference>
<dbReference type="GO" id="GO:0008525">
    <property type="term" value="F:phosphatidylcholine transporter activity"/>
    <property type="evidence" value="ECO:0007669"/>
    <property type="project" value="TreeGrafter"/>
</dbReference>
<proteinExistence type="predicted"/>
<dbReference type="InterPro" id="IPR001666">
    <property type="entry name" value="PI_transfer"/>
</dbReference>
<dbReference type="SUPFAM" id="SSF55961">
    <property type="entry name" value="Bet v1-like"/>
    <property type="match status" value="1"/>
</dbReference>
<feature type="domain" description="Phosphatidylinositol transfer protein N-terminal" evidence="1">
    <location>
        <begin position="10"/>
        <end position="79"/>
    </location>
</feature>
<organism evidence="2 3">
    <name type="scientific">Protopolystoma xenopodis</name>
    <dbReference type="NCBI Taxonomy" id="117903"/>
    <lineage>
        <taxon>Eukaryota</taxon>
        <taxon>Metazoa</taxon>
        <taxon>Spiralia</taxon>
        <taxon>Lophotrochozoa</taxon>
        <taxon>Platyhelminthes</taxon>
        <taxon>Monogenea</taxon>
        <taxon>Polyopisthocotylea</taxon>
        <taxon>Polystomatidea</taxon>
        <taxon>Polystomatidae</taxon>
        <taxon>Protopolystoma</taxon>
    </lineage>
</organism>
<dbReference type="GO" id="GO:0035091">
    <property type="term" value="F:phosphatidylinositol binding"/>
    <property type="evidence" value="ECO:0007669"/>
    <property type="project" value="TreeGrafter"/>
</dbReference>
<dbReference type="InterPro" id="IPR055261">
    <property type="entry name" value="PI_transfer_N"/>
</dbReference>
<comment type="caution">
    <text evidence="2">The sequence shown here is derived from an EMBL/GenBank/DDBJ whole genome shotgun (WGS) entry which is preliminary data.</text>
</comment>
<protein>
    <recommendedName>
        <fullName evidence="1">Phosphatidylinositol transfer protein N-terminal domain-containing protein</fullName>
    </recommendedName>
</protein>
<dbReference type="GO" id="GO:0005737">
    <property type="term" value="C:cytoplasm"/>
    <property type="evidence" value="ECO:0007669"/>
    <property type="project" value="TreeGrafter"/>
</dbReference>
<dbReference type="GO" id="GO:0031210">
    <property type="term" value="F:phosphatidylcholine binding"/>
    <property type="evidence" value="ECO:0007669"/>
    <property type="project" value="TreeGrafter"/>
</dbReference>